<feature type="compositionally biased region" description="Low complexity" evidence="1">
    <location>
        <begin position="248"/>
        <end position="260"/>
    </location>
</feature>
<reference evidence="5 6" key="1">
    <citation type="journal article" date="2023" name="Microbiol. Spectr.">
        <title>Symbiosis of Carpenter Bees with Uncharacterized Lactic Acid Bacteria Showing NAD Auxotrophy.</title>
        <authorList>
            <person name="Kawasaki S."/>
            <person name="Ozawa K."/>
            <person name="Mori T."/>
            <person name="Yamamoto A."/>
            <person name="Ito M."/>
            <person name="Ohkuma M."/>
            <person name="Sakamoto M."/>
            <person name="Matsutani M."/>
        </authorList>
    </citation>
    <scope>NUCLEOTIDE SEQUENCE [LARGE SCALE GENOMIC DNA]</scope>
    <source>
        <strain evidence="5 6">KimC2</strain>
    </source>
</reference>
<evidence type="ECO:0000259" key="3">
    <source>
        <dbReference type="Pfam" id="PF00188"/>
    </source>
</evidence>
<evidence type="ECO:0000256" key="2">
    <source>
        <dbReference type="SAM" id="SignalP"/>
    </source>
</evidence>
<dbReference type="CDD" id="cd05379">
    <property type="entry name" value="CAP_bacterial"/>
    <property type="match status" value="1"/>
</dbReference>
<dbReference type="InterPro" id="IPR024968">
    <property type="entry name" value="SlpA_C_lactobacillus"/>
</dbReference>
<evidence type="ECO:0008006" key="7">
    <source>
        <dbReference type="Google" id="ProtNLM"/>
    </source>
</evidence>
<dbReference type="Proteomes" id="UP001321804">
    <property type="component" value="Chromosome"/>
</dbReference>
<feature type="compositionally biased region" description="Basic and acidic residues" evidence="1">
    <location>
        <begin position="266"/>
        <end position="278"/>
    </location>
</feature>
<feature type="domain" description="SCP" evidence="3">
    <location>
        <begin position="62"/>
        <end position="179"/>
    </location>
</feature>
<feature type="region of interest" description="Disordered" evidence="1">
    <location>
        <begin position="239"/>
        <end position="280"/>
    </location>
</feature>
<evidence type="ECO:0000256" key="1">
    <source>
        <dbReference type="SAM" id="MobiDB-lite"/>
    </source>
</evidence>
<sequence>MKNHKFSKTALISALALTIGTPLTSSVMLFSNQLQTSNNVYADQTPAPLNQFDQKVWAQKTLDELNRLRAQNGLKPLASDPALMTFTQGRADTIYKNQKLDHTGNYGEVNKDLKGAAGENLAQSIFTGGSNTDSKDVIAQLYDDDGVPTFGHRKNMLAPFYNKVGIGITYDPAKRQLWVAMTLYQDPSIKSDHDDAASINEYFKYCDQKGVDDAKWPSKYDMAGKEYFSAKYNEKGISQDGIADSKFGPNTKTPKNPTGTESGAPDDQKPSDPSKVDTSKLTSAINDAKKSIADPKQFTDDSVAAVNKAITAGDAVVKNSSATQDQVDSAVKSIQDAVAKLVKSTSKPTKVDTSKLSSAINDAKKSIADPSQFTADSVAAVNKAVADGDAVAKNASATQDQVDAAVKSIQDAVAKLVKASKPTPAPEKPTNIWTVTGVNTVGYIKYVPGYGIAVYDGPAGRATKTRLKHASSWKISAKATNAKGEVYYQVGKFQWINGTYVSFTPISAITPVKGTVTIKYPKGYGINLWKTPSVKGGFYKGRKLMSGTKWKVNGKQNGFYQVGKNQWIEAAHTTFSAK</sequence>
<dbReference type="EMBL" id="AP026801">
    <property type="protein sequence ID" value="BDR56576.1"/>
    <property type="molecule type" value="Genomic_DNA"/>
</dbReference>
<proteinExistence type="predicted"/>
<dbReference type="AlphaFoldDB" id="A0AAU9D271"/>
<dbReference type="Gene3D" id="3.40.33.10">
    <property type="entry name" value="CAP"/>
    <property type="match status" value="1"/>
</dbReference>
<dbReference type="PANTHER" id="PTHR31157">
    <property type="entry name" value="SCP DOMAIN-CONTAINING PROTEIN"/>
    <property type="match status" value="1"/>
</dbReference>
<name>A0AAU9D271_9LACO</name>
<dbReference type="Gene3D" id="1.20.1270.90">
    <property type="entry name" value="AF1782-like"/>
    <property type="match status" value="2"/>
</dbReference>
<dbReference type="KEGG" id="xak:KIMC2_11380"/>
<protein>
    <recommendedName>
        <fullName evidence="7">SCP domain-containing protein</fullName>
    </recommendedName>
</protein>
<feature type="domain" description="S-layer protein C-terminal" evidence="4">
    <location>
        <begin position="454"/>
        <end position="497"/>
    </location>
</feature>
<evidence type="ECO:0000313" key="6">
    <source>
        <dbReference type="Proteomes" id="UP001321804"/>
    </source>
</evidence>
<keyword evidence="2" id="KW-0732">Signal</keyword>
<dbReference type="InterPro" id="IPR014044">
    <property type="entry name" value="CAP_dom"/>
</dbReference>
<organism evidence="5 6">
    <name type="scientific">Xylocopilactobacillus apis</name>
    <dbReference type="NCBI Taxonomy" id="2932183"/>
    <lineage>
        <taxon>Bacteria</taxon>
        <taxon>Bacillati</taxon>
        <taxon>Bacillota</taxon>
        <taxon>Bacilli</taxon>
        <taxon>Lactobacillales</taxon>
        <taxon>Lactobacillaceae</taxon>
        <taxon>Xylocopilactobacillus</taxon>
    </lineage>
</organism>
<dbReference type="Pfam" id="PF03217">
    <property type="entry name" value="SlpA"/>
    <property type="match status" value="1"/>
</dbReference>
<keyword evidence="6" id="KW-1185">Reference proteome</keyword>
<dbReference type="RefSeq" id="WP_317694846.1">
    <property type="nucleotide sequence ID" value="NZ_AP026801.1"/>
</dbReference>
<accession>A0AAU9D271</accession>
<feature type="chain" id="PRO_5043717533" description="SCP domain-containing protein" evidence="2">
    <location>
        <begin position="26"/>
        <end position="578"/>
    </location>
</feature>
<dbReference type="SUPFAM" id="SSF55797">
    <property type="entry name" value="PR-1-like"/>
    <property type="match status" value="1"/>
</dbReference>
<dbReference type="InterPro" id="IPR035940">
    <property type="entry name" value="CAP_sf"/>
</dbReference>
<feature type="signal peptide" evidence="2">
    <location>
        <begin position="1"/>
        <end position="25"/>
    </location>
</feature>
<dbReference type="Pfam" id="PF07554">
    <property type="entry name" value="FIVAR"/>
    <property type="match status" value="2"/>
</dbReference>
<evidence type="ECO:0000259" key="4">
    <source>
        <dbReference type="Pfam" id="PF03217"/>
    </source>
</evidence>
<dbReference type="Pfam" id="PF00188">
    <property type="entry name" value="CAP"/>
    <property type="match status" value="1"/>
</dbReference>
<dbReference type="PANTHER" id="PTHR31157:SF1">
    <property type="entry name" value="SCP DOMAIN-CONTAINING PROTEIN"/>
    <property type="match status" value="1"/>
</dbReference>
<evidence type="ECO:0000313" key="5">
    <source>
        <dbReference type="EMBL" id="BDR56576.1"/>
    </source>
</evidence>
<gene>
    <name evidence="5" type="ORF">KIMC2_11380</name>
</gene>